<evidence type="ECO:0000313" key="3">
    <source>
        <dbReference type="EMBL" id="KAG0471935.1"/>
    </source>
</evidence>
<evidence type="ECO:0000313" key="2">
    <source>
        <dbReference type="EMBL" id="KAG0470316.1"/>
    </source>
</evidence>
<dbReference type="EMBL" id="JADCNM010000008">
    <property type="protein sequence ID" value="KAG0471935.1"/>
    <property type="molecule type" value="Genomic_DNA"/>
</dbReference>
<feature type="region of interest" description="Disordered" evidence="1">
    <location>
        <begin position="41"/>
        <end position="66"/>
    </location>
</feature>
<sequence length="113" mass="12768">MGVIDGVEKESKEFFSMPASEKQKAGPTKSFGIWKQEDWFNGDSGELEPSSTQTLHPSTKELNHGQERPTRFRGLGLEMKASKLIKDNEDFCEVKNHYPPTMGMLKKGPPKLR</sequence>
<dbReference type="EMBL" id="JADCNL010000008">
    <property type="protein sequence ID" value="KAG0470316.1"/>
    <property type="molecule type" value="Genomic_DNA"/>
</dbReference>
<keyword evidence="4" id="KW-1185">Reference proteome</keyword>
<accession>A0A835QBZ3</accession>
<feature type="compositionally biased region" description="Basic and acidic residues" evidence="1">
    <location>
        <begin position="1"/>
        <end position="13"/>
    </location>
</feature>
<name>A0A835QBZ3_VANPL</name>
<evidence type="ECO:0000256" key="1">
    <source>
        <dbReference type="SAM" id="MobiDB-lite"/>
    </source>
</evidence>
<dbReference type="AlphaFoldDB" id="A0A835QBZ3"/>
<protein>
    <submittedName>
        <fullName evidence="2">Uncharacterized protein</fullName>
    </submittedName>
</protein>
<proteinExistence type="predicted"/>
<reference evidence="4 5" key="1">
    <citation type="journal article" date="2020" name="Nat. Food">
        <title>A phased Vanilla planifolia genome enables genetic improvement of flavour and production.</title>
        <authorList>
            <person name="Hasing T."/>
            <person name="Tang H."/>
            <person name="Brym M."/>
            <person name="Khazi F."/>
            <person name="Huang T."/>
            <person name="Chambers A.H."/>
        </authorList>
    </citation>
    <scope>NUCLEOTIDE SEQUENCE [LARGE SCALE GENOMIC DNA]</scope>
    <source>
        <tissue evidence="2">Leaf</tissue>
    </source>
</reference>
<feature type="region of interest" description="Disordered" evidence="1">
    <location>
        <begin position="1"/>
        <end position="28"/>
    </location>
</feature>
<comment type="caution">
    <text evidence="2">The sequence shown here is derived from an EMBL/GenBank/DDBJ whole genome shotgun (WGS) entry which is preliminary data.</text>
</comment>
<evidence type="ECO:0000313" key="5">
    <source>
        <dbReference type="Proteomes" id="UP000639772"/>
    </source>
</evidence>
<dbReference type="Proteomes" id="UP000639772">
    <property type="component" value="Unassembled WGS sequence"/>
</dbReference>
<dbReference type="Proteomes" id="UP000636800">
    <property type="component" value="Unassembled WGS sequence"/>
</dbReference>
<organism evidence="2 4">
    <name type="scientific">Vanilla planifolia</name>
    <name type="common">Vanilla</name>
    <dbReference type="NCBI Taxonomy" id="51239"/>
    <lineage>
        <taxon>Eukaryota</taxon>
        <taxon>Viridiplantae</taxon>
        <taxon>Streptophyta</taxon>
        <taxon>Embryophyta</taxon>
        <taxon>Tracheophyta</taxon>
        <taxon>Spermatophyta</taxon>
        <taxon>Magnoliopsida</taxon>
        <taxon>Liliopsida</taxon>
        <taxon>Asparagales</taxon>
        <taxon>Orchidaceae</taxon>
        <taxon>Vanilloideae</taxon>
        <taxon>Vanilleae</taxon>
        <taxon>Vanilla</taxon>
    </lineage>
</organism>
<evidence type="ECO:0000313" key="4">
    <source>
        <dbReference type="Proteomes" id="UP000636800"/>
    </source>
</evidence>
<gene>
    <name evidence="3" type="ORF">HPP92_016481</name>
    <name evidence="2" type="ORF">HPP92_017016</name>
</gene>